<dbReference type="Pfam" id="PF02567">
    <property type="entry name" value="PhzC-PhzF"/>
    <property type="match status" value="1"/>
</dbReference>
<proteinExistence type="predicted"/>
<dbReference type="InterPro" id="IPR003719">
    <property type="entry name" value="Phenazine_PhzF-like"/>
</dbReference>
<dbReference type="Proteomes" id="UP001343724">
    <property type="component" value="Unassembled WGS sequence"/>
</dbReference>
<dbReference type="PANTHER" id="PTHR13774">
    <property type="entry name" value="PHENAZINE BIOSYNTHESIS PROTEIN"/>
    <property type="match status" value="1"/>
</dbReference>
<name>A0ABU6J0Q7_9ACTN</name>
<gene>
    <name evidence="1" type="ORF">VJ920_10370</name>
</gene>
<dbReference type="NCBIfam" id="TIGR00654">
    <property type="entry name" value="PhzF_family"/>
    <property type="match status" value="1"/>
</dbReference>
<dbReference type="Gene3D" id="3.10.310.10">
    <property type="entry name" value="Diaminopimelate Epimerase, Chain A, domain 1"/>
    <property type="match status" value="2"/>
</dbReference>
<evidence type="ECO:0000313" key="2">
    <source>
        <dbReference type="Proteomes" id="UP001343724"/>
    </source>
</evidence>
<reference evidence="1 2" key="1">
    <citation type="submission" date="2024-01" db="EMBL/GenBank/DDBJ databases">
        <title>novel species in genus Adlercreutzia.</title>
        <authorList>
            <person name="Liu X."/>
        </authorList>
    </citation>
    <scope>NUCLEOTIDE SEQUENCE [LARGE SCALE GENOMIC DNA]</scope>
    <source>
        <strain evidence="1 2">R22</strain>
    </source>
</reference>
<sequence length="285" mass="30911">MDFYIVDCFAEGTYQGNQLAVFFPDTPLSTDTMQAIAQEMHFSETTFVCSGDKGGHRFDVRIFTPDVEVPFAGHPTLGTAHLLREVNGLGADATVYLDLKAGSIPVRGENGCLFMTQNQPEFGTLVDPSDIAAALSLEVGDIDDRLPLQLVSTGLEAIIVPLTSHDALRRCRVNFDALRHVHETYCKCNVLVFVPEPDALEARVFMDDTGFPEDPATGSANGCLAAYLLHYDVLGSHHLAYRVSQGADIGRPSTLQVRASLEQSRYAIEVGGRACTVAKGTWLAS</sequence>
<dbReference type="PANTHER" id="PTHR13774:SF32">
    <property type="entry name" value="ANTISENSE-ENHANCING SEQUENCE 1"/>
    <property type="match status" value="1"/>
</dbReference>
<accession>A0ABU6J0Q7</accession>
<dbReference type="PIRSF" id="PIRSF016184">
    <property type="entry name" value="PhzC_PhzF"/>
    <property type="match status" value="1"/>
</dbReference>
<keyword evidence="2" id="KW-1185">Reference proteome</keyword>
<dbReference type="SUPFAM" id="SSF54506">
    <property type="entry name" value="Diaminopimelate epimerase-like"/>
    <property type="match status" value="1"/>
</dbReference>
<protein>
    <submittedName>
        <fullName evidence="1">PhzF family phenazine biosynthesis protein</fullName>
    </submittedName>
</protein>
<dbReference type="EMBL" id="JAYMFH010000016">
    <property type="protein sequence ID" value="MEC4295716.1"/>
    <property type="molecule type" value="Genomic_DNA"/>
</dbReference>
<evidence type="ECO:0000313" key="1">
    <source>
        <dbReference type="EMBL" id="MEC4295716.1"/>
    </source>
</evidence>
<comment type="caution">
    <text evidence="1">The sequence shown here is derived from an EMBL/GenBank/DDBJ whole genome shotgun (WGS) entry which is preliminary data.</text>
</comment>
<organism evidence="1 2">
    <name type="scientific">Adlercreutzia shanghongiae</name>
    <dbReference type="NCBI Taxonomy" id="3111773"/>
    <lineage>
        <taxon>Bacteria</taxon>
        <taxon>Bacillati</taxon>
        <taxon>Actinomycetota</taxon>
        <taxon>Coriobacteriia</taxon>
        <taxon>Eggerthellales</taxon>
        <taxon>Eggerthellaceae</taxon>
        <taxon>Adlercreutzia</taxon>
    </lineage>
</organism>
<dbReference type="RefSeq" id="WP_326455102.1">
    <property type="nucleotide sequence ID" value="NZ_JAYMFH010000016.1"/>
</dbReference>